<feature type="chain" id="PRO_5016903927" description="DUF4124 domain-containing protein" evidence="2">
    <location>
        <begin position="22"/>
        <end position="162"/>
    </location>
</feature>
<evidence type="ECO:0000256" key="1">
    <source>
        <dbReference type="SAM" id="MobiDB-lite"/>
    </source>
</evidence>
<feature type="compositionally biased region" description="Polar residues" evidence="1">
    <location>
        <begin position="87"/>
        <end position="101"/>
    </location>
</feature>
<gene>
    <name evidence="3" type="ORF">NCTC13337_01788</name>
</gene>
<keyword evidence="2" id="KW-0732">Signal</keyword>
<dbReference type="EMBL" id="UHIC01000001">
    <property type="protein sequence ID" value="SUO96286.1"/>
    <property type="molecule type" value="Genomic_DNA"/>
</dbReference>
<feature type="region of interest" description="Disordered" evidence="1">
    <location>
        <begin position="87"/>
        <end position="106"/>
    </location>
</feature>
<evidence type="ECO:0000256" key="2">
    <source>
        <dbReference type="SAM" id="SignalP"/>
    </source>
</evidence>
<dbReference type="AlphaFoldDB" id="A0A380MW59"/>
<proteinExistence type="predicted"/>
<protein>
    <recommendedName>
        <fullName evidence="5">DUF4124 domain-containing protein</fullName>
    </recommendedName>
</protein>
<organism evidence="3 4">
    <name type="scientific">Suttonella ornithocola</name>
    <dbReference type="NCBI Taxonomy" id="279832"/>
    <lineage>
        <taxon>Bacteria</taxon>
        <taxon>Pseudomonadati</taxon>
        <taxon>Pseudomonadota</taxon>
        <taxon>Gammaproteobacteria</taxon>
        <taxon>Cardiobacteriales</taxon>
        <taxon>Cardiobacteriaceae</taxon>
        <taxon>Suttonella</taxon>
    </lineage>
</organism>
<reference evidence="3 4" key="1">
    <citation type="submission" date="2018-06" db="EMBL/GenBank/DDBJ databases">
        <authorList>
            <consortium name="Pathogen Informatics"/>
            <person name="Doyle S."/>
        </authorList>
    </citation>
    <scope>NUCLEOTIDE SEQUENCE [LARGE SCALE GENOMIC DNA]</scope>
    <source>
        <strain evidence="3 4">NCTC13337</strain>
    </source>
</reference>
<name>A0A380MW59_9GAMM</name>
<evidence type="ECO:0000313" key="3">
    <source>
        <dbReference type="EMBL" id="SUO96286.1"/>
    </source>
</evidence>
<evidence type="ECO:0008006" key="5">
    <source>
        <dbReference type="Google" id="ProtNLM"/>
    </source>
</evidence>
<feature type="signal peptide" evidence="2">
    <location>
        <begin position="1"/>
        <end position="21"/>
    </location>
</feature>
<accession>A0A380MW59</accession>
<evidence type="ECO:0000313" key="4">
    <source>
        <dbReference type="Proteomes" id="UP000254601"/>
    </source>
</evidence>
<sequence>MKKSAWLAAIMAVCMGAPAWAVTDGEASLANQFVIYKWYQGGIAHYAKTPPRDIKNYVMLNEYGMVIRKERPSTEGSNTNVIRPVKAQQSESNIQQDNTSEPVPGTITKEQRCDTARKNVQIIQTKKTIYEDDGQGNLVPLSDSQKAERLQQAQQLVSEFCE</sequence>
<keyword evidence="4" id="KW-1185">Reference proteome</keyword>
<dbReference type="Proteomes" id="UP000254601">
    <property type="component" value="Unassembled WGS sequence"/>
</dbReference>